<dbReference type="EMBL" id="FORR01000028">
    <property type="protein sequence ID" value="SFJ86467.1"/>
    <property type="molecule type" value="Genomic_DNA"/>
</dbReference>
<gene>
    <name evidence="1" type="ORF">SAMN05421852_12811</name>
</gene>
<sequence length="43" mass="4931">MLPSNTIRDEKSVLFFYEAAQGTHPEARKKRIPILKIAFLDQG</sequence>
<keyword evidence="2" id="KW-1185">Reference proteome</keyword>
<accession>A0A1I3UX41</accession>
<reference evidence="1 2" key="1">
    <citation type="submission" date="2016-10" db="EMBL/GenBank/DDBJ databases">
        <authorList>
            <person name="de Groot N.N."/>
        </authorList>
    </citation>
    <scope>NUCLEOTIDE SEQUENCE [LARGE SCALE GENOMIC DNA]</scope>
    <source>
        <strain evidence="1 2">DSM 44778</strain>
    </source>
</reference>
<evidence type="ECO:0000313" key="1">
    <source>
        <dbReference type="EMBL" id="SFJ86467.1"/>
    </source>
</evidence>
<dbReference type="STRING" id="46223.SAMN05421852_12811"/>
<dbReference type="AlphaFoldDB" id="A0A1I3UX41"/>
<evidence type="ECO:0000313" key="2">
    <source>
        <dbReference type="Proteomes" id="UP000199545"/>
    </source>
</evidence>
<protein>
    <submittedName>
        <fullName evidence="1">Uncharacterized protein</fullName>
    </submittedName>
</protein>
<proteinExistence type="predicted"/>
<organism evidence="1 2">
    <name type="scientific">Thermoflavimicrobium dichotomicum</name>
    <dbReference type="NCBI Taxonomy" id="46223"/>
    <lineage>
        <taxon>Bacteria</taxon>
        <taxon>Bacillati</taxon>
        <taxon>Bacillota</taxon>
        <taxon>Bacilli</taxon>
        <taxon>Bacillales</taxon>
        <taxon>Thermoactinomycetaceae</taxon>
        <taxon>Thermoflavimicrobium</taxon>
    </lineage>
</organism>
<dbReference type="Proteomes" id="UP000199545">
    <property type="component" value="Unassembled WGS sequence"/>
</dbReference>
<name>A0A1I3UX41_9BACL</name>